<feature type="transmembrane region" description="Helical" evidence="1">
    <location>
        <begin position="165"/>
        <end position="188"/>
    </location>
</feature>
<reference evidence="3 4" key="1">
    <citation type="submission" date="2023-05" db="EMBL/GenBank/DDBJ databases">
        <title>A new hyperthermophilic archaea 'Ignisphaera cupida' sp. nov. and description of the family 'Ignisphaeraceae' fam. nov.</title>
        <authorList>
            <person name="Podosokorskaya O.A."/>
            <person name="Elcheninov A.G."/>
            <person name="Klukina A."/>
            <person name="Merkel A.Y."/>
        </authorList>
    </citation>
    <scope>NUCLEOTIDE SEQUENCE [LARGE SCALE GENOMIC DNA]</scope>
    <source>
        <strain evidence="3 4">4213-co</strain>
    </source>
</reference>
<gene>
    <name evidence="3" type="ORF">QPL79_08600</name>
</gene>
<feature type="transmembrane region" description="Helical" evidence="1">
    <location>
        <begin position="35"/>
        <end position="62"/>
    </location>
</feature>
<dbReference type="EMBL" id="JASNVW010000008">
    <property type="protein sequence ID" value="MDK6029421.1"/>
    <property type="molecule type" value="Genomic_DNA"/>
</dbReference>
<dbReference type="RefSeq" id="WP_285274407.1">
    <property type="nucleotide sequence ID" value="NZ_JASNVW010000008.1"/>
</dbReference>
<feature type="transmembrane region" description="Helical" evidence="1">
    <location>
        <begin position="74"/>
        <end position="95"/>
    </location>
</feature>
<keyword evidence="4" id="KW-1185">Reference proteome</keyword>
<keyword evidence="1" id="KW-1133">Transmembrane helix</keyword>
<protein>
    <recommendedName>
        <fullName evidence="2">Major facilitator superfamily (MFS) profile domain-containing protein</fullName>
    </recommendedName>
</protein>
<proteinExistence type="predicted"/>
<evidence type="ECO:0000259" key="2">
    <source>
        <dbReference type="PROSITE" id="PS50850"/>
    </source>
</evidence>
<feature type="domain" description="Major facilitator superfamily (MFS) profile" evidence="2">
    <location>
        <begin position="210"/>
        <end position="408"/>
    </location>
</feature>
<feature type="transmembrane region" description="Helical" evidence="1">
    <location>
        <begin position="7"/>
        <end position="29"/>
    </location>
</feature>
<dbReference type="PROSITE" id="PS50850">
    <property type="entry name" value="MFS"/>
    <property type="match status" value="1"/>
</dbReference>
<dbReference type="SUPFAM" id="SSF103473">
    <property type="entry name" value="MFS general substrate transporter"/>
    <property type="match status" value="1"/>
</dbReference>
<feature type="transmembrane region" description="Helical" evidence="1">
    <location>
        <begin position="311"/>
        <end position="333"/>
    </location>
</feature>
<name>A0ABD4Z7V7_9CREN</name>
<dbReference type="Proteomes" id="UP001529235">
    <property type="component" value="Unassembled WGS sequence"/>
</dbReference>
<comment type="caution">
    <text evidence="3">The sequence shown here is derived from an EMBL/GenBank/DDBJ whole genome shotgun (WGS) entry which is preliminary data.</text>
</comment>
<dbReference type="AlphaFoldDB" id="A0ABD4Z7V7"/>
<dbReference type="InterPro" id="IPR036259">
    <property type="entry name" value="MFS_trans_sf"/>
</dbReference>
<evidence type="ECO:0000256" key="1">
    <source>
        <dbReference type="SAM" id="Phobius"/>
    </source>
</evidence>
<feature type="transmembrane region" description="Helical" evidence="1">
    <location>
        <begin position="209"/>
        <end position="237"/>
    </location>
</feature>
<feature type="transmembrane region" description="Helical" evidence="1">
    <location>
        <begin position="134"/>
        <end position="153"/>
    </location>
</feature>
<sequence>MVEKRLLYIVVGALAMLIGSWRMNISIFYRHLMSYYNIGTITVLTIGFTISAFVSIFSSYFLGFVYDRKGISTVLYIGVITQLFSSIIIYLMRFYPWSFAAWLWYIGNGVAGLGFPSLMLSINPMIMRIFSRRLDIALAIIQSSSYLALTLWSPIITKLVSFMDVFTVFLILSIVSVAPMILCIKICGDFSNVQKRKQNKIEYGDSIPKLFILLLIPIFFIALSSTMLLQFIAQIVTDFYKMFGIEESTALQHHTPFAISVSGVFQTLGAFTWGFIAMHIGALKTLPLLYFFEATTMFTAIELSKHSLETAIAMLWLRFFAFGGEPVTHMLLIPTLFGQENIGKLLGMQTSVVMTSLVIGPVIGGLARDLTGSFITTAYLSALLSLVAFVAALLIVIVQHLKFYSRLN</sequence>
<organism evidence="3 4">
    <name type="scientific">Ignisphaera cupida</name>
    <dbReference type="NCBI Taxonomy" id="3050454"/>
    <lineage>
        <taxon>Archaea</taxon>
        <taxon>Thermoproteota</taxon>
        <taxon>Thermoprotei</taxon>
        <taxon>Desulfurococcales</taxon>
        <taxon>Desulfurococcaceae</taxon>
        <taxon>Ignisphaera</taxon>
    </lineage>
</organism>
<feature type="transmembrane region" description="Helical" evidence="1">
    <location>
        <begin position="378"/>
        <end position="398"/>
    </location>
</feature>
<dbReference type="Gene3D" id="1.20.1250.20">
    <property type="entry name" value="MFS general substrate transporter like domains"/>
    <property type="match status" value="2"/>
</dbReference>
<evidence type="ECO:0000313" key="3">
    <source>
        <dbReference type="EMBL" id="MDK6029421.1"/>
    </source>
</evidence>
<dbReference type="InterPro" id="IPR050327">
    <property type="entry name" value="Proton-linked_MCT"/>
</dbReference>
<feature type="transmembrane region" description="Helical" evidence="1">
    <location>
        <begin position="345"/>
        <end position="366"/>
    </location>
</feature>
<keyword evidence="1" id="KW-0812">Transmembrane</keyword>
<accession>A0ABD4Z7V7</accession>
<dbReference type="InterPro" id="IPR020846">
    <property type="entry name" value="MFS_dom"/>
</dbReference>
<dbReference type="PANTHER" id="PTHR11360">
    <property type="entry name" value="MONOCARBOXYLATE TRANSPORTER"/>
    <property type="match status" value="1"/>
</dbReference>
<keyword evidence="1" id="KW-0472">Membrane</keyword>
<feature type="transmembrane region" description="Helical" evidence="1">
    <location>
        <begin position="101"/>
        <end position="122"/>
    </location>
</feature>
<evidence type="ECO:0000313" key="4">
    <source>
        <dbReference type="Proteomes" id="UP001529235"/>
    </source>
</evidence>